<evidence type="ECO:0000256" key="1">
    <source>
        <dbReference type="SAM" id="MobiDB-lite"/>
    </source>
</evidence>
<evidence type="ECO:0000313" key="2">
    <source>
        <dbReference type="EMBL" id="KAK0667886.1"/>
    </source>
</evidence>
<feature type="region of interest" description="Disordered" evidence="1">
    <location>
        <begin position="145"/>
        <end position="191"/>
    </location>
</feature>
<organism evidence="2 3">
    <name type="scientific">Cercophora samala</name>
    <dbReference type="NCBI Taxonomy" id="330535"/>
    <lineage>
        <taxon>Eukaryota</taxon>
        <taxon>Fungi</taxon>
        <taxon>Dikarya</taxon>
        <taxon>Ascomycota</taxon>
        <taxon>Pezizomycotina</taxon>
        <taxon>Sordariomycetes</taxon>
        <taxon>Sordariomycetidae</taxon>
        <taxon>Sordariales</taxon>
        <taxon>Lasiosphaeriaceae</taxon>
        <taxon>Cercophora</taxon>
    </lineage>
</organism>
<feature type="compositionally biased region" description="Basic residues" evidence="1">
    <location>
        <begin position="1"/>
        <end position="13"/>
    </location>
</feature>
<feature type="compositionally biased region" description="Polar residues" evidence="1">
    <location>
        <begin position="16"/>
        <end position="25"/>
    </location>
</feature>
<reference evidence="2" key="1">
    <citation type="submission" date="2023-06" db="EMBL/GenBank/DDBJ databases">
        <title>Genome-scale phylogeny and comparative genomics of the fungal order Sordariales.</title>
        <authorList>
            <consortium name="Lawrence Berkeley National Laboratory"/>
            <person name="Hensen N."/>
            <person name="Bonometti L."/>
            <person name="Westerberg I."/>
            <person name="Brannstrom I.O."/>
            <person name="Guillou S."/>
            <person name="Cros-Aarteil S."/>
            <person name="Calhoun S."/>
            <person name="Haridas S."/>
            <person name="Kuo A."/>
            <person name="Mondo S."/>
            <person name="Pangilinan J."/>
            <person name="Riley R."/>
            <person name="Labutti K."/>
            <person name="Andreopoulos B."/>
            <person name="Lipzen A."/>
            <person name="Chen C."/>
            <person name="Yanf M."/>
            <person name="Daum C."/>
            <person name="Ng V."/>
            <person name="Clum A."/>
            <person name="Steindorff A."/>
            <person name="Ohm R."/>
            <person name="Martin F."/>
            <person name="Silar P."/>
            <person name="Natvig D."/>
            <person name="Lalanne C."/>
            <person name="Gautier V."/>
            <person name="Ament-Velasquez S.L."/>
            <person name="Kruys A."/>
            <person name="Hutchinson M.I."/>
            <person name="Powell A.J."/>
            <person name="Barry K."/>
            <person name="Miller A.N."/>
            <person name="Grigoriev I.V."/>
            <person name="Debuchy R."/>
            <person name="Gladieux P."/>
            <person name="Thoren M.H."/>
            <person name="Johannesson H."/>
        </authorList>
    </citation>
    <scope>NUCLEOTIDE SEQUENCE</scope>
    <source>
        <strain evidence="2">CBS 307.81</strain>
    </source>
</reference>
<proteinExistence type="predicted"/>
<sequence length="191" mass="20896">MRRKERQCQRAKHQTVMLSKSNDVEPTQGIDRARTEPKPSHFPKVSEHKADAEDSKNEMKPKGVQLCQRAKATKVKLTRSPKPDINPHDQEAKQEPKEKRNIKDLPTTLLLLSPSTLSLSLCLSLCLSSLSRLFASSAALKSSSTFPIPWSHPGVRKLPAASPPASTTAPTVTTTAAAEGRERDTATASHT</sequence>
<feature type="compositionally biased region" description="Basic and acidic residues" evidence="1">
    <location>
        <begin position="81"/>
        <end position="102"/>
    </location>
</feature>
<comment type="caution">
    <text evidence="2">The sequence shown here is derived from an EMBL/GenBank/DDBJ whole genome shotgun (WGS) entry which is preliminary data.</text>
</comment>
<name>A0AA39ZC04_9PEZI</name>
<feature type="region of interest" description="Disordered" evidence="1">
    <location>
        <begin position="1"/>
        <end position="102"/>
    </location>
</feature>
<feature type="compositionally biased region" description="Low complexity" evidence="1">
    <location>
        <begin position="159"/>
        <end position="178"/>
    </location>
</feature>
<protein>
    <submittedName>
        <fullName evidence="2">Uncharacterized protein</fullName>
    </submittedName>
</protein>
<gene>
    <name evidence="2" type="ORF">QBC41DRAFT_357078</name>
</gene>
<feature type="compositionally biased region" description="Basic and acidic residues" evidence="1">
    <location>
        <begin position="31"/>
        <end position="61"/>
    </location>
</feature>
<dbReference type="Proteomes" id="UP001174997">
    <property type="component" value="Unassembled WGS sequence"/>
</dbReference>
<keyword evidence="3" id="KW-1185">Reference proteome</keyword>
<accession>A0AA39ZC04</accession>
<dbReference type="EMBL" id="JAULSY010000065">
    <property type="protein sequence ID" value="KAK0667886.1"/>
    <property type="molecule type" value="Genomic_DNA"/>
</dbReference>
<dbReference type="AlphaFoldDB" id="A0AA39ZC04"/>
<evidence type="ECO:0000313" key="3">
    <source>
        <dbReference type="Proteomes" id="UP001174997"/>
    </source>
</evidence>